<keyword evidence="12" id="KW-1185">Reference proteome</keyword>
<evidence type="ECO:0000256" key="8">
    <source>
        <dbReference type="ARBA" id="ARBA00022932"/>
    </source>
</evidence>
<dbReference type="InterPro" id="IPR036397">
    <property type="entry name" value="RNaseH_sf"/>
</dbReference>
<dbReference type="GO" id="GO:0006310">
    <property type="term" value="P:DNA recombination"/>
    <property type="evidence" value="ECO:0007669"/>
    <property type="project" value="UniProtKB-KW"/>
</dbReference>
<keyword evidence="6" id="KW-0229">DNA integration</keyword>
<dbReference type="EMBL" id="JBBNAG010000012">
    <property type="protein sequence ID" value="KAK9089067.1"/>
    <property type="molecule type" value="Genomic_DNA"/>
</dbReference>
<keyword evidence="7" id="KW-0695">RNA-directed DNA polymerase</keyword>
<dbReference type="InterPro" id="IPR012337">
    <property type="entry name" value="RNaseH-like_sf"/>
</dbReference>
<keyword evidence="1" id="KW-0540">Nuclease</keyword>
<gene>
    <name evidence="11" type="ORF">Scep_028149</name>
</gene>
<keyword evidence="4" id="KW-0378">Hydrolase</keyword>
<dbReference type="GO" id="GO:0003887">
    <property type="term" value="F:DNA-directed DNA polymerase activity"/>
    <property type="evidence" value="ECO:0007669"/>
    <property type="project" value="UniProtKB-KW"/>
</dbReference>
<evidence type="ECO:0000256" key="6">
    <source>
        <dbReference type="ARBA" id="ARBA00022908"/>
    </source>
</evidence>
<keyword evidence="8" id="KW-0808">Transferase</keyword>
<dbReference type="PANTHER" id="PTHR42648">
    <property type="entry name" value="TRANSPOSASE, PUTATIVE-RELATED"/>
    <property type="match status" value="1"/>
</dbReference>
<keyword evidence="2" id="KW-0479">Metal-binding</keyword>
<keyword evidence="8" id="KW-0548">Nucleotidyltransferase</keyword>
<dbReference type="Proteomes" id="UP001419268">
    <property type="component" value="Unassembled WGS sequence"/>
</dbReference>
<name>A0AAP0HLI1_9MAGN</name>
<keyword evidence="9" id="KW-0233">DNA recombination</keyword>
<organism evidence="11 12">
    <name type="scientific">Stephania cephalantha</name>
    <dbReference type="NCBI Taxonomy" id="152367"/>
    <lineage>
        <taxon>Eukaryota</taxon>
        <taxon>Viridiplantae</taxon>
        <taxon>Streptophyta</taxon>
        <taxon>Embryophyta</taxon>
        <taxon>Tracheophyta</taxon>
        <taxon>Spermatophyta</taxon>
        <taxon>Magnoliopsida</taxon>
        <taxon>Ranunculales</taxon>
        <taxon>Menispermaceae</taxon>
        <taxon>Menispermoideae</taxon>
        <taxon>Cissampelideae</taxon>
        <taxon>Stephania</taxon>
    </lineage>
</organism>
<feature type="domain" description="Integrase catalytic" evidence="10">
    <location>
        <begin position="113"/>
        <end position="188"/>
    </location>
</feature>
<dbReference type="Gene3D" id="3.30.420.10">
    <property type="entry name" value="Ribonuclease H-like superfamily/Ribonuclease H"/>
    <property type="match status" value="1"/>
</dbReference>
<dbReference type="InterPro" id="IPR025724">
    <property type="entry name" value="GAG-pre-integrase_dom"/>
</dbReference>
<keyword evidence="5" id="KW-0460">Magnesium</keyword>
<comment type="caution">
    <text evidence="11">The sequence shown here is derived from an EMBL/GenBank/DDBJ whole genome shotgun (WGS) entry which is preliminary data.</text>
</comment>
<evidence type="ECO:0000313" key="11">
    <source>
        <dbReference type="EMBL" id="KAK9089067.1"/>
    </source>
</evidence>
<accession>A0AAP0HLI1</accession>
<evidence type="ECO:0000256" key="4">
    <source>
        <dbReference type="ARBA" id="ARBA00022801"/>
    </source>
</evidence>
<reference evidence="11 12" key="1">
    <citation type="submission" date="2024-01" db="EMBL/GenBank/DDBJ databases">
        <title>Genome assemblies of Stephania.</title>
        <authorList>
            <person name="Yang L."/>
        </authorList>
    </citation>
    <scope>NUCLEOTIDE SEQUENCE [LARGE SCALE GENOMIC DNA]</scope>
    <source>
        <strain evidence="11">JXDWG</strain>
        <tissue evidence="11">Leaf</tissue>
    </source>
</reference>
<dbReference type="InterPro" id="IPR039537">
    <property type="entry name" value="Retrotran_Ty1/copia-like"/>
</dbReference>
<evidence type="ECO:0000256" key="2">
    <source>
        <dbReference type="ARBA" id="ARBA00022723"/>
    </source>
</evidence>
<keyword evidence="8" id="KW-0239">DNA-directed DNA polymerase</keyword>
<proteinExistence type="predicted"/>
<sequence>MRLSLKTEYVDSRCKVGLHCSSQHDEKSYVPTLSPHHHTFMLLDKIEDEAWLWHIRYGHLNFGGLKSLHQRNMVIGLPQIAAPEKVCEDCIVSKQHRLPFTQGKSLRAKKALELVHSDICGPITPYSNGDFCAQHGIKRQLTAAYTPQQNGVCERKNRTIMNMVRSLLTTSGIPKTSGLKQLIGASTS</sequence>
<dbReference type="Pfam" id="PF13976">
    <property type="entry name" value="gag_pre-integrs"/>
    <property type="match status" value="1"/>
</dbReference>
<evidence type="ECO:0000256" key="1">
    <source>
        <dbReference type="ARBA" id="ARBA00022722"/>
    </source>
</evidence>
<dbReference type="AlphaFoldDB" id="A0AAP0HLI1"/>
<dbReference type="GO" id="GO:0004519">
    <property type="term" value="F:endonuclease activity"/>
    <property type="evidence" value="ECO:0007669"/>
    <property type="project" value="UniProtKB-KW"/>
</dbReference>
<dbReference type="PROSITE" id="PS50994">
    <property type="entry name" value="INTEGRASE"/>
    <property type="match status" value="1"/>
</dbReference>
<dbReference type="PANTHER" id="PTHR42648:SF11">
    <property type="entry name" value="TRANSPOSON TY4-P GAG-POL POLYPROTEIN"/>
    <property type="match status" value="1"/>
</dbReference>
<evidence type="ECO:0000259" key="10">
    <source>
        <dbReference type="PROSITE" id="PS50994"/>
    </source>
</evidence>
<dbReference type="InterPro" id="IPR001584">
    <property type="entry name" value="Integrase_cat-core"/>
</dbReference>
<evidence type="ECO:0000256" key="5">
    <source>
        <dbReference type="ARBA" id="ARBA00022842"/>
    </source>
</evidence>
<evidence type="ECO:0000256" key="9">
    <source>
        <dbReference type="ARBA" id="ARBA00023172"/>
    </source>
</evidence>
<evidence type="ECO:0000256" key="3">
    <source>
        <dbReference type="ARBA" id="ARBA00022759"/>
    </source>
</evidence>
<evidence type="ECO:0000313" key="12">
    <source>
        <dbReference type="Proteomes" id="UP001419268"/>
    </source>
</evidence>
<dbReference type="GO" id="GO:0046872">
    <property type="term" value="F:metal ion binding"/>
    <property type="evidence" value="ECO:0007669"/>
    <property type="project" value="UniProtKB-KW"/>
</dbReference>
<dbReference type="GO" id="GO:0016787">
    <property type="term" value="F:hydrolase activity"/>
    <property type="evidence" value="ECO:0007669"/>
    <property type="project" value="UniProtKB-KW"/>
</dbReference>
<evidence type="ECO:0000256" key="7">
    <source>
        <dbReference type="ARBA" id="ARBA00022918"/>
    </source>
</evidence>
<dbReference type="GO" id="GO:0003676">
    <property type="term" value="F:nucleic acid binding"/>
    <property type="evidence" value="ECO:0007669"/>
    <property type="project" value="InterPro"/>
</dbReference>
<dbReference type="GO" id="GO:0015074">
    <property type="term" value="P:DNA integration"/>
    <property type="evidence" value="ECO:0007669"/>
    <property type="project" value="UniProtKB-KW"/>
</dbReference>
<protein>
    <recommendedName>
        <fullName evidence="10">Integrase catalytic domain-containing protein</fullName>
    </recommendedName>
</protein>
<keyword evidence="3" id="KW-0255">Endonuclease</keyword>
<dbReference type="SUPFAM" id="SSF53098">
    <property type="entry name" value="Ribonuclease H-like"/>
    <property type="match status" value="1"/>
</dbReference>
<dbReference type="GO" id="GO:0003964">
    <property type="term" value="F:RNA-directed DNA polymerase activity"/>
    <property type="evidence" value="ECO:0007669"/>
    <property type="project" value="UniProtKB-KW"/>
</dbReference>